<evidence type="ECO:0000313" key="1">
    <source>
        <dbReference type="EMBL" id="MEC5344912.1"/>
    </source>
</evidence>
<reference evidence="1 2" key="1">
    <citation type="journal article" date="2017" name="Int. J. Syst. Evol. Microbiol.">
        <title>Brenneria populi subsp. brevivirga subsp. nov. isolated from symptomatic bark of Populus x euramericana canker, and description of Brenneria populi subsp. populi subsp. nov.</title>
        <authorList>
            <person name="Zheng M.H."/>
            <person name="Piao C.G."/>
            <person name="Xue H."/>
            <person name="Guo M.W."/>
            <person name="Li Y."/>
        </authorList>
    </citation>
    <scope>NUCLEOTIDE SEQUENCE [LARGE SCALE GENOMIC DNA]</scope>
    <source>
        <strain evidence="1 2">D9-5</strain>
    </source>
</reference>
<evidence type="ECO:0000313" key="2">
    <source>
        <dbReference type="Proteomes" id="UP001309705"/>
    </source>
</evidence>
<accession>A0ABU6JWK7</accession>
<dbReference type="Proteomes" id="UP001309705">
    <property type="component" value="Unassembled WGS sequence"/>
</dbReference>
<gene>
    <name evidence="1" type="ORF">VSX58_20145</name>
</gene>
<keyword evidence="2" id="KW-1185">Reference proteome</keyword>
<dbReference type="RefSeq" id="WP_327619665.1">
    <property type="nucleotide sequence ID" value="NZ_JAYWTM010000031.1"/>
</dbReference>
<sequence length="52" mass="5537">MEPVLPDVAARWTPCFATFVLLDIIGAGLLANDFSSGYAIGHVTSLLFQIKG</sequence>
<name>A0ABU6JWK7_9GAMM</name>
<protein>
    <submittedName>
        <fullName evidence="1">Uncharacterized protein</fullName>
    </submittedName>
</protein>
<comment type="caution">
    <text evidence="1">The sequence shown here is derived from an EMBL/GenBank/DDBJ whole genome shotgun (WGS) entry which is preliminary data.</text>
</comment>
<proteinExistence type="predicted"/>
<dbReference type="EMBL" id="JAYWTM010000031">
    <property type="protein sequence ID" value="MEC5344912.1"/>
    <property type="molecule type" value="Genomic_DNA"/>
</dbReference>
<organism evidence="1 2">
    <name type="scientific">Brenneria populi</name>
    <dbReference type="NCBI Taxonomy" id="1505588"/>
    <lineage>
        <taxon>Bacteria</taxon>
        <taxon>Pseudomonadati</taxon>
        <taxon>Pseudomonadota</taxon>
        <taxon>Gammaproteobacteria</taxon>
        <taxon>Enterobacterales</taxon>
        <taxon>Pectobacteriaceae</taxon>
        <taxon>Brenneria</taxon>
    </lineage>
</organism>